<evidence type="ECO:0000313" key="3">
    <source>
        <dbReference type="Proteomes" id="UP000003844"/>
    </source>
</evidence>
<dbReference type="EMBL" id="JH594606">
    <property type="protein sequence ID" value="EHQ02355.1"/>
    <property type="molecule type" value="Genomic_DNA"/>
</dbReference>
<dbReference type="HOGENOM" id="CLU_047829_0_0_10"/>
<name>H2BZY8_GILLR</name>
<dbReference type="RefSeq" id="WP_006988665.1">
    <property type="nucleotide sequence ID" value="NZ_JH594606.1"/>
</dbReference>
<dbReference type="AlphaFoldDB" id="H2BZY8"/>
<gene>
    <name evidence="2" type="ORF">Gilli_1708</name>
</gene>
<feature type="signal peptide" evidence="1">
    <location>
        <begin position="1"/>
        <end position="18"/>
    </location>
</feature>
<evidence type="ECO:0000256" key="1">
    <source>
        <dbReference type="SAM" id="SignalP"/>
    </source>
</evidence>
<keyword evidence="3" id="KW-1185">Reference proteome</keyword>
<protein>
    <recommendedName>
        <fullName evidence="4">Outer membrane protein</fullName>
    </recommendedName>
</protein>
<sequence>MIKRFIIIVALLSTVFSAAQEGTSSPYSFYGIGLTNFKGTVENQSMGGLQLFSDSIHLNLRNPAAYGRLKLTTFAIGGSQQRTNLKNDNLSEDTNNTSLDYLAIGIPTGKLNFGLGLIPYSSVGYQIENRSDQTLSRLDGRGGLNKVFLTAGYAITNDLSIGVDANYNFGNFQNKTVIFQEGVALGSRIINRTDLSGFNFNFGVDYQRDLGNSLRLYTAATYVPEMDITANRMRNVATIAFATDGREQVIPPDVNVSFADENLTLPAQFTLGAGLGRPNKWFMGAEYTSLQASAFNFNSGTGPQNSEYRDASQFKVGGYYIPVYNSLSGYFNRVVYRAGARFEETGLYVNNEGINEFGISFGLGLPAGTNFSNVNLGLEYGQRGTTNSGLIKESFFKFSISLSLNDRWFVQRRFD</sequence>
<feature type="chain" id="PRO_5003560720" description="Outer membrane protein" evidence="1">
    <location>
        <begin position="19"/>
        <end position="415"/>
    </location>
</feature>
<evidence type="ECO:0000313" key="2">
    <source>
        <dbReference type="EMBL" id="EHQ02355.1"/>
    </source>
</evidence>
<dbReference type="eggNOG" id="COG2067">
    <property type="taxonomic scope" value="Bacteria"/>
</dbReference>
<reference evidence="3" key="1">
    <citation type="journal article" date="2012" name="Stand. Genomic Sci.">
        <title>Genome sequence of the Antarctic rhodopsins-containing flavobacterium Gillisia limnaea type strain (R-8282(T)).</title>
        <authorList>
            <person name="Riedel T."/>
            <person name="Held B."/>
            <person name="Nolan M."/>
            <person name="Lucas S."/>
            <person name="Lapidus A."/>
            <person name="Tice H."/>
            <person name="Del Rio T.G."/>
            <person name="Cheng J.F."/>
            <person name="Han C."/>
            <person name="Tapia R."/>
            <person name="Goodwin L.A."/>
            <person name="Pitluck S."/>
            <person name="Liolios K."/>
            <person name="Mavromatis K."/>
            <person name="Pagani I."/>
            <person name="Ivanova N."/>
            <person name="Mikhailova N."/>
            <person name="Pati A."/>
            <person name="Chen A."/>
            <person name="Palaniappan K."/>
            <person name="Land M."/>
            <person name="Rohde M."/>
            <person name="Tindall B.J."/>
            <person name="Detter J.C."/>
            <person name="Goker M."/>
            <person name="Bristow J."/>
            <person name="Eisen J.A."/>
            <person name="Markowitz V."/>
            <person name="Hugenholtz P."/>
            <person name="Kyrpides N.C."/>
            <person name="Klenk H.P."/>
            <person name="Woyke T."/>
        </authorList>
    </citation>
    <scope>NUCLEOTIDE SEQUENCE [LARGE SCALE GENOMIC DNA]</scope>
    <source>
        <strain evidence="3">DSM 15749 / LMG 21470 / R-8282</strain>
    </source>
</reference>
<accession>H2BZY8</accession>
<evidence type="ECO:0008006" key="4">
    <source>
        <dbReference type="Google" id="ProtNLM"/>
    </source>
</evidence>
<organism evidence="2 3">
    <name type="scientific">Gillisia limnaea (strain DSM 15749 / LMG 21470 / R-8282)</name>
    <dbReference type="NCBI Taxonomy" id="865937"/>
    <lineage>
        <taxon>Bacteria</taxon>
        <taxon>Pseudomonadati</taxon>
        <taxon>Bacteroidota</taxon>
        <taxon>Flavobacteriia</taxon>
        <taxon>Flavobacteriales</taxon>
        <taxon>Flavobacteriaceae</taxon>
        <taxon>Gillisia</taxon>
    </lineage>
</organism>
<keyword evidence="1" id="KW-0732">Signal</keyword>
<dbReference type="SUPFAM" id="SSF56935">
    <property type="entry name" value="Porins"/>
    <property type="match status" value="1"/>
</dbReference>
<dbReference type="STRING" id="865937.Gilli_1708"/>
<dbReference type="Proteomes" id="UP000003844">
    <property type="component" value="Unassembled WGS sequence"/>
</dbReference>
<proteinExistence type="predicted"/>
<dbReference type="OrthoDB" id="1491239at2"/>
<dbReference type="Gene3D" id="2.40.160.60">
    <property type="entry name" value="Outer membrane protein transport protein (OMPP1/FadL/TodX)"/>
    <property type="match status" value="1"/>
</dbReference>